<gene>
    <name evidence="1" type="ORF">IAB12_03550</name>
</gene>
<proteinExistence type="predicted"/>
<accession>A0A9D1PSE0</accession>
<dbReference type="EMBL" id="DXHU01000015">
    <property type="protein sequence ID" value="HIV98841.1"/>
    <property type="molecule type" value="Genomic_DNA"/>
</dbReference>
<reference evidence="1" key="1">
    <citation type="journal article" date="2021" name="PeerJ">
        <title>Extensive microbial diversity within the chicken gut microbiome revealed by metagenomics and culture.</title>
        <authorList>
            <person name="Gilroy R."/>
            <person name="Ravi A."/>
            <person name="Getino M."/>
            <person name="Pursley I."/>
            <person name="Horton D.L."/>
            <person name="Alikhan N.F."/>
            <person name="Baker D."/>
            <person name="Gharbi K."/>
            <person name="Hall N."/>
            <person name="Watson M."/>
            <person name="Adriaenssens E.M."/>
            <person name="Foster-Nyarko E."/>
            <person name="Jarju S."/>
            <person name="Secka A."/>
            <person name="Antonio M."/>
            <person name="Oren A."/>
            <person name="Chaudhuri R.R."/>
            <person name="La Ragione R."/>
            <person name="Hildebrand F."/>
            <person name="Pallen M.J."/>
        </authorList>
    </citation>
    <scope>NUCLEOTIDE SEQUENCE</scope>
    <source>
        <strain evidence="1">Gambia11-129</strain>
    </source>
</reference>
<organism evidence="1 2">
    <name type="scientific">Candidatus Ornithospirochaeta avicola</name>
    <dbReference type="NCBI Taxonomy" id="2840896"/>
    <lineage>
        <taxon>Bacteria</taxon>
        <taxon>Pseudomonadati</taxon>
        <taxon>Spirochaetota</taxon>
        <taxon>Spirochaetia</taxon>
        <taxon>Spirochaetales</taxon>
        <taxon>Spirochaetaceae</taxon>
        <taxon>Spirochaetaceae incertae sedis</taxon>
        <taxon>Candidatus Ornithospirochaeta</taxon>
    </lineage>
</organism>
<name>A0A9D1PSE0_9SPIO</name>
<dbReference type="Proteomes" id="UP000823936">
    <property type="component" value="Unassembled WGS sequence"/>
</dbReference>
<reference evidence="1" key="2">
    <citation type="submission" date="2021-04" db="EMBL/GenBank/DDBJ databases">
        <authorList>
            <person name="Gilroy R."/>
        </authorList>
    </citation>
    <scope>NUCLEOTIDE SEQUENCE</scope>
    <source>
        <strain evidence="1">Gambia11-129</strain>
    </source>
</reference>
<evidence type="ECO:0000313" key="1">
    <source>
        <dbReference type="EMBL" id="HIV98841.1"/>
    </source>
</evidence>
<dbReference type="AlphaFoldDB" id="A0A9D1PSE0"/>
<comment type="caution">
    <text evidence="1">The sequence shown here is derived from an EMBL/GenBank/DDBJ whole genome shotgun (WGS) entry which is preliminary data.</text>
</comment>
<evidence type="ECO:0000313" key="2">
    <source>
        <dbReference type="Proteomes" id="UP000823936"/>
    </source>
</evidence>
<protein>
    <submittedName>
        <fullName evidence="1">Uncharacterized protein</fullName>
    </submittedName>
</protein>
<sequence>MKGKREENIDTFGYFKGALKRLFKYDEELLEMKYRKETVINRISLYMSESLEEGNNVDTSILGADLVIWDRKGNIDFALFLSKDYLSEEGKRKARAFHLAYKPNLTLAFSILKEKDYVLIYRCEKDYVDYIHYNLDSFEDRMLKRVLLDEDSKESLLFSPKKKTKT</sequence>